<evidence type="ECO:0000313" key="2">
    <source>
        <dbReference type="EMBL" id="MBR0564136.1"/>
    </source>
</evidence>
<keyword evidence="1" id="KW-0812">Transmembrane</keyword>
<keyword evidence="1" id="KW-0472">Membrane</keyword>
<evidence type="ECO:0008006" key="3">
    <source>
        <dbReference type="Google" id="ProtNLM"/>
    </source>
</evidence>
<dbReference type="AlphaFoldDB" id="A0A8J7VYB3"/>
<comment type="caution">
    <text evidence="2">The sequence shown here is derived from an EMBL/GenBank/DDBJ whole genome shotgun (WGS) entry which is preliminary data.</text>
</comment>
<name>A0A8J7VYB3_9GAMM</name>
<feature type="transmembrane region" description="Helical" evidence="1">
    <location>
        <begin position="12"/>
        <end position="33"/>
    </location>
</feature>
<accession>A0A8J7VYB3</accession>
<gene>
    <name evidence="2" type="ORF">KB893_16755</name>
</gene>
<sequence>MDPRYTRRVQAGWSLVEMAVVLVVLALVGILAVRLGDLGGSVAREQDRDAQLADADAALIGFLLAHQRLPAADDAARDGLEDPGNRSGWLPVRTLGLPADLRVRYAVSASLSSAPAADRFSPLLPDAPDDTDGHAAALTGLDTCMVLKALQTGSGSAELDGVPVAYALTDTGGAGDDFTPDIVAALPGSEDAVGQRTLAVGPGELAVRISCLDRVVRTTAAARSAYAASDMVAFAELFRDIRAVAYQSNQTSVEMAALSLTMASMNFALGLYQTSADSFTMAEGWPVPVGLPVAIVSMIATAGAMATASYDLASASADRAEAPEERDDAQRQLAAADAYLLEAETRAEAAYARASALDAGGLDP</sequence>
<organism evidence="2">
    <name type="scientific">Coralloluteibacterium stylophorae</name>
    <dbReference type="NCBI Taxonomy" id="1776034"/>
    <lineage>
        <taxon>Bacteria</taxon>
        <taxon>Pseudomonadati</taxon>
        <taxon>Pseudomonadota</taxon>
        <taxon>Gammaproteobacteria</taxon>
        <taxon>Lysobacterales</taxon>
        <taxon>Lysobacteraceae</taxon>
        <taxon>Coralloluteibacterium</taxon>
    </lineage>
</organism>
<protein>
    <recommendedName>
        <fullName evidence="3">Prepilin-type N-terminal cleavage/methylation domain-containing protein</fullName>
    </recommendedName>
</protein>
<dbReference type="EMBL" id="JAGQFT010000246">
    <property type="protein sequence ID" value="MBR0564136.1"/>
    <property type="molecule type" value="Genomic_DNA"/>
</dbReference>
<proteinExistence type="predicted"/>
<keyword evidence="1" id="KW-1133">Transmembrane helix</keyword>
<evidence type="ECO:0000256" key="1">
    <source>
        <dbReference type="SAM" id="Phobius"/>
    </source>
</evidence>
<reference evidence="2" key="1">
    <citation type="submission" date="2021-04" db="EMBL/GenBank/DDBJ databases">
        <authorList>
            <person name="Karlyshev A.V."/>
        </authorList>
    </citation>
    <scope>NUCLEOTIDE SEQUENCE</scope>
    <source>
        <strain evidence="2">LMG 29479</strain>
    </source>
</reference>